<name>A0A6B8DMI0_MORMO</name>
<sequence>MKSNKVKKPFDIPSFSESVKKDFEAGLITLKEAAIEFYKNNNTFYVDIEYTKKKLGIR</sequence>
<accession>A0A6B8DMI0</accession>
<protein>
    <submittedName>
        <fullName evidence="2">Uncharacterized protein</fullName>
    </submittedName>
</protein>
<keyword evidence="2" id="KW-0614">Plasmid</keyword>
<dbReference type="EMBL" id="MN310367">
    <property type="protein sequence ID" value="QFX76204.1"/>
    <property type="molecule type" value="Genomic_DNA"/>
</dbReference>
<dbReference type="RefSeq" id="WP_205448002.1">
    <property type="nucleotide sequence ID" value="NZ_CAXONK010000017.1"/>
</dbReference>
<dbReference type="EMBL" id="MN310368">
    <property type="protein sequence ID" value="QGJ79972.1"/>
    <property type="molecule type" value="Genomic_DNA"/>
</dbReference>
<geneLocation type="plasmid" evidence="1">
    <name>p516602-KPC</name>
</geneLocation>
<reference evidence="2" key="1">
    <citation type="submission" date="2019-08" db="EMBL/GenBank/DDBJ databases">
        <authorList>
            <person name="Zhou D."/>
        </authorList>
    </citation>
    <scope>NUCLEOTIDE SEQUENCE</scope>
    <source>
        <strain evidence="1">170516602</strain>
        <strain evidence="2">1712229813</strain>
        <plasmid evidence="2">p229813-KPC</plasmid>
        <plasmid evidence="1">p516602-KPC</plasmid>
    </source>
</reference>
<geneLocation type="plasmid" evidence="2">
    <name>p229813-KPC</name>
</geneLocation>
<evidence type="ECO:0000313" key="1">
    <source>
        <dbReference type="EMBL" id="QFX76204.1"/>
    </source>
</evidence>
<organism evidence="2">
    <name type="scientific">Morganella morganii</name>
    <name type="common">Proteus morganii</name>
    <dbReference type="NCBI Taxonomy" id="582"/>
    <lineage>
        <taxon>Bacteria</taxon>
        <taxon>Pseudomonadati</taxon>
        <taxon>Pseudomonadota</taxon>
        <taxon>Gammaproteobacteria</taxon>
        <taxon>Enterobacterales</taxon>
        <taxon>Morganellaceae</taxon>
        <taxon>Morganella</taxon>
    </lineage>
</organism>
<dbReference type="AlphaFoldDB" id="A0A6B8DMI0"/>
<evidence type="ECO:0000313" key="2">
    <source>
        <dbReference type="EMBL" id="QGJ79972.1"/>
    </source>
</evidence>
<proteinExistence type="predicted"/>